<sequence>MSTVRFIGCLHLGHNAIATHRGWKDAEEQDAHLIQEWNKVVSKRDLTYIIGDITMEKSLDYYKLDQLHGRKIVVLGNHDRHQDVKQLLMYVDGVAGAIDYRGFIMTHVPIHPNEVQFYRGNIHAHIHHKNKLEEVVVSDRYADQGSRPAPSLNKYFNVDAHLVGYRPLSIDDLLKQRDESETV</sequence>
<dbReference type="GO" id="GO:0016787">
    <property type="term" value="F:hydrolase activity"/>
    <property type="evidence" value="ECO:0007669"/>
    <property type="project" value="UniProtKB-KW"/>
</dbReference>
<name>A0A6J5NL92_9CAUD</name>
<dbReference type="InterPro" id="IPR029052">
    <property type="entry name" value="Metallo-depent_PP-like"/>
</dbReference>
<proteinExistence type="predicted"/>
<protein>
    <submittedName>
        <fullName evidence="2">COG4186 Predicted phosphoesterase or phosphohydrolase</fullName>
    </submittedName>
</protein>
<reference evidence="2" key="1">
    <citation type="submission" date="2020-04" db="EMBL/GenBank/DDBJ databases">
        <authorList>
            <person name="Chiriac C."/>
            <person name="Salcher M."/>
            <person name="Ghai R."/>
            <person name="Kavagutti S V."/>
        </authorList>
    </citation>
    <scope>NUCLEOTIDE SEQUENCE</scope>
</reference>
<accession>A0A6J5NL92</accession>
<dbReference type="InterPro" id="IPR004843">
    <property type="entry name" value="Calcineurin-like_PHP"/>
</dbReference>
<keyword evidence="2" id="KW-0378">Hydrolase</keyword>
<feature type="domain" description="Calcineurin-like phosphoesterase" evidence="1">
    <location>
        <begin position="4"/>
        <end position="141"/>
    </location>
</feature>
<gene>
    <name evidence="2" type="ORF">UFOVP699_188</name>
</gene>
<dbReference type="SUPFAM" id="SSF56300">
    <property type="entry name" value="Metallo-dependent phosphatases"/>
    <property type="match status" value="1"/>
</dbReference>
<evidence type="ECO:0000313" key="2">
    <source>
        <dbReference type="EMBL" id="CAB4159452.1"/>
    </source>
</evidence>
<dbReference type="Gene3D" id="3.60.21.10">
    <property type="match status" value="1"/>
</dbReference>
<dbReference type="EMBL" id="LR796670">
    <property type="protein sequence ID" value="CAB4159452.1"/>
    <property type="molecule type" value="Genomic_DNA"/>
</dbReference>
<dbReference type="Pfam" id="PF00149">
    <property type="entry name" value="Metallophos"/>
    <property type="match status" value="1"/>
</dbReference>
<evidence type="ECO:0000259" key="1">
    <source>
        <dbReference type="Pfam" id="PF00149"/>
    </source>
</evidence>
<organism evidence="2">
    <name type="scientific">uncultured Caudovirales phage</name>
    <dbReference type="NCBI Taxonomy" id="2100421"/>
    <lineage>
        <taxon>Viruses</taxon>
        <taxon>Duplodnaviria</taxon>
        <taxon>Heunggongvirae</taxon>
        <taxon>Uroviricota</taxon>
        <taxon>Caudoviricetes</taxon>
        <taxon>Peduoviridae</taxon>
        <taxon>Maltschvirus</taxon>
        <taxon>Maltschvirus maltsch</taxon>
    </lineage>
</organism>